<dbReference type="EMBL" id="CM029040">
    <property type="protein sequence ID" value="KAG2634979.1"/>
    <property type="molecule type" value="Genomic_DNA"/>
</dbReference>
<feature type="compositionally biased region" description="Polar residues" evidence="1">
    <location>
        <begin position="40"/>
        <end position="56"/>
    </location>
</feature>
<gene>
    <name evidence="2" type="ORF">PVAP13_2NG313003</name>
</gene>
<organism evidence="2 3">
    <name type="scientific">Panicum virgatum</name>
    <name type="common">Blackwell switchgrass</name>
    <dbReference type="NCBI Taxonomy" id="38727"/>
    <lineage>
        <taxon>Eukaryota</taxon>
        <taxon>Viridiplantae</taxon>
        <taxon>Streptophyta</taxon>
        <taxon>Embryophyta</taxon>
        <taxon>Tracheophyta</taxon>
        <taxon>Spermatophyta</taxon>
        <taxon>Magnoliopsida</taxon>
        <taxon>Liliopsida</taxon>
        <taxon>Poales</taxon>
        <taxon>Poaceae</taxon>
        <taxon>PACMAD clade</taxon>
        <taxon>Panicoideae</taxon>
        <taxon>Panicodae</taxon>
        <taxon>Paniceae</taxon>
        <taxon>Panicinae</taxon>
        <taxon>Panicum</taxon>
        <taxon>Panicum sect. Hiantes</taxon>
    </lineage>
</organism>
<feature type="compositionally biased region" description="Low complexity" evidence="1">
    <location>
        <begin position="57"/>
        <end position="94"/>
    </location>
</feature>
<comment type="caution">
    <text evidence="2">The sequence shown here is derived from an EMBL/GenBank/DDBJ whole genome shotgun (WGS) entry which is preliminary data.</text>
</comment>
<feature type="non-terminal residue" evidence="2">
    <location>
        <position position="230"/>
    </location>
</feature>
<dbReference type="AlphaFoldDB" id="A0A8T0VU02"/>
<feature type="region of interest" description="Disordered" evidence="1">
    <location>
        <begin position="27"/>
        <end position="94"/>
    </location>
</feature>
<dbReference type="Proteomes" id="UP000823388">
    <property type="component" value="Chromosome 2N"/>
</dbReference>
<name>A0A8T0VU02_PANVG</name>
<evidence type="ECO:0000313" key="2">
    <source>
        <dbReference type="EMBL" id="KAG2634979.1"/>
    </source>
</evidence>
<proteinExistence type="predicted"/>
<sequence>MSLTNSLKSILPSLSSSYASIMRWHSAAPAPAPSPSDPSTLRSSAASMNPSPSRSKTANAARASSTVASSSSNSAAASSKPTDTAAPPAPITPSTTSMSIAPAAAAAAGLAGAGDAGAAAAAGAGAGAASRPRDEDDEEEVADLMTAVRKTRTALMESVSTACAREMLWEEVLGADAEAMSMAVVGAYENLARLPWFLASLIPPRRRPAARRLGSTPSGLPRHRWWPEGL</sequence>
<protein>
    <submittedName>
        <fullName evidence="2">Uncharacterized protein</fullName>
    </submittedName>
</protein>
<accession>A0A8T0VU02</accession>
<keyword evidence="3" id="KW-1185">Reference proteome</keyword>
<evidence type="ECO:0000313" key="3">
    <source>
        <dbReference type="Proteomes" id="UP000823388"/>
    </source>
</evidence>
<reference evidence="2" key="1">
    <citation type="submission" date="2020-05" db="EMBL/GenBank/DDBJ databases">
        <title>WGS assembly of Panicum virgatum.</title>
        <authorList>
            <person name="Lovell J.T."/>
            <person name="Jenkins J."/>
            <person name="Shu S."/>
            <person name="Juenger T.E."/>
            <person name="Schmutz J."/>
        </authorList>
    </citation>
    <scope>NUCLEOTIDE SEQUENCE</scope>
    <source>
        <strain evidence="2">AP13</strain>
    </source>
</reference>
<evidence type="ECO:0000256" key="1">
    <source>
        <dbReference type="SAM" id="MobiDB-lite"/>
    </source>
</evidence>